<reference evidence="2" key="1">
    <citation type="submission" date="2020-07" db="EMBL/GenBank/DDBJ databases">
        <title>Multicomponent nature underlies the extraordinary mechanical properties of spider dragline silk.</title>
        <authorList>
            <person name="Kono N."/>
            <person name="Nakamura H."/>
            <person name="Mori M."/>
            <person name="Yoshida Y."/>
            <person name="Ohtoshi R."/>
            <person name="Malay A.D."/>
            <person name="Moran D.A.P."/>
            <person name="Tomita M."/>
            <person name="Numata K."/>
            <person name="Arakawa K."/>
        </authorList>
    </citation>
    <scope>NUCLEOTIDE SEQUENCE</scope>
</reference>
<sequence length="454" mass="52413">MNMGKKNGRFYWKVEDFDLYFLTQTGPLKSLPFQVTGFGPHVSLRLALNKETRKKDARVACFLIVSDSRAPATVKIDGTVILKMANETKRFLLQRAVVPKLEESPLLIGTTAWSDAIFSKSNSAICSISILLNLRRSPLFGSRYCSAVTHVEKQFRKHVETLKPCFPFSMIRFHNISEDRSEEFIWKQKGSNTYDIDIFLKRKKLDTFMKCILSLENKSNIRMRCEMQSKLPHFINPITWNVSPPSETLHEKTRDRFKNDSPVCFKIDVTITSYEEVCTSREYFSDSHSETSKKLCHRLKNDLETFFRSNRKGCDLILRCEKKDFPVHKSLICCKSPVFCTMFENQMKEKKFGIVEMDDTDSLTLSRFIEYLYLGSVTDAPIDLDSAMALYVIAHRYSILDLVNYSRQFLVLNTDCGNSDEMLRFADLYDEKSLKNLIVVIIAFITSVISGEKN</sequence>
<organism evidence="2 3">
    <name type="scientific">Trichonephila clavata</name>
    <name type="common">Joro spider</name>
    <name type="synonym">Nephila clavata</name>
    <dbReference type="NCBI Taxonomy" id="2740835"/>
    <lineage>
        <taxon>Eukaryota</taxon>
        <taxon>Metazoa</taxon>
        <taxon>Ecdysozoa</taxon>
        <taxon>Arthropoda</taxon>
        <taxon>Chelicerata</taxon>
        <taxon>Arachnida</taxon>
        <taxon>Araneae</taxon>
        <taxon>Araneomorphae</taxon>
        <taxon>Entelegynae</taxon>
        <taxon>Araneoidea</taxon>
        <taxon>Nephilidae</taxon>
        <taxon>Trichonephila</taxon>
    </lineage>
</organism>
<dbReference type="OrthoDB" id="6359816at2759"/>
<feature type="domain" description="BTB" evidence="1">
    <location>
        <begin position="314"/>
        <end position="381"/>
    </location>
</feature>
<dbReference type="SUPFAM" id="SSF54695">
    <property type="entry name" value="POZ domain"/>
    <property type="match status" value="1"/>
</dbReference>
<evidence type="ECO:0000313" key="3">
    <source>
        <dbReference type="Proteomes" id="UP000887116"/>
    </source>
</evidence>
<dbReference type="Gene3D" id="3.30.710.10">
    <property type="entry name" value="Potassium Channel Kv1.1, Chain A"/>
    <property type="match status" value="1"/>
</dbReference>
<evidence type="ECO:0000259" key="1">
    <source>
        <dbReference type="PROSITE" id="PS50097"/>
    </source>
</evidence>
<dbReference type="AlphaFoldDB" id="A0A8X6KZW4"/>
<dbReference type="CDD" id="cd18186">
    <property type="entry name" value="BTB_POZ_ZBTB_KLHL-like"/>
    <property type="match status" value="1"/>
</dbReference>
<accession>A0A8X6KZW4</accession>
<keyword evidence="3" id="KW-1185">Reference proteome</keyword>
<dbReference type="InterPro" id="IPR011333">
    <property type="entry name" value="SKP1/BTB/POZ_sf"/>
</dbReference>
<dbReference type="PANTHER" id="PTHR24413">
    <property type="entry name" value="SPECKLE-TYPE POZ PROTEIN"/>
    <property type="match status" value="1"/>
</dbReference>
<protein>
    <submittedName>
        <fullName evidence="2">Protein roadkill</fullName>
    </submittedName>
</protein>
<evidence type="ECO:0000313" key="2">
    <source>
        <dbReference type="EMBL" id="GFQ90336.1"/>
    </source>
</evidence>
<comment type="caution">
    <text evidence="2">The sequence shown here is derived from an EMBL/GenBank/DDBJ whole genome shotgun (WGS) entry which is preliminary data.</text>
</comment>
<dbReference type="InterPro" id="IPR000210">
    <property type="entry name" value="BTB/POZ_dom"/>
</dbReference>
<dbReference type="Proteomes" id="UP000887116">
    <property type="component" value="Unassembled WGS sequence"/>
</dbReference>
<dbReference type="PROSITE" id="PS50097">
    <property type="entry name" value="BTB"/>
    <property type="match status" value="1"/>
</dbReference>
<dbReference type="SMART" id="SM00225">
    <property type="entry name" value="BTB"/>
    <property type="match status" value="1"/>
</dbReference>
<dbReference type="Pfam" id="PF00651">
    <property type="entry name" value="BTB"/>
    <property type="match status" value="1"/>
</dbReference>
<name>A0A8X6KZW4_TRICU</name>
<dbReference type="EMBL" id="BMAO01013677">
    <property type="protein sequence ID" value="GFQ90336.1"/>
    <property type="molecule type" value="Genomic_DNA"/>
</dbReference>
<proteinExistence type="predicted"/>
<gene>
    <name evidence="2" type="primary">rdx_16</name>
    <name evidence="2" type="ORF">TNCT_451421</name>
</gene>